<feature type="coiled-coil region" evidence="1">
    <location>
        <begin position="52"/>
        <end position="86"/>
    </location>
</feature>
<reference evidence="3" key="1">
    <citation type="journal article" date="2020" name="Stud. Mycol.">
        <title>101 Dothideomycetes genomes: a test case for predicting lifestyles and emergence of pathogens.</title>
        <authorList>
            <person name="Haridas S."/>
            <person name="Albert R."/>
            <person name="Binder M."/>
            <person name="Bloem J."/>
            <person name="Labutti K."/>
            <person name="Salamov A."/>
            <person name="Andreopoulos B."/>
            <person name="Baker S."/>
            <person name="Barry K."/>
            <person name="Bills G."/>
            <person name="Bluhm B."/>
            <person name="Cannon C."/>
            <person name="Castanera R."/>
            <person name="Culley D."/>
            <person name="Daum C."/>
            <person name="Ezra D."/>
            <person name="Gonzalez J."/>
            <person name="Henrissat B."/>
            <person name="Kuo A."/>
            <person name="Liang C."/>
            <person name="Lipzen A."/>
            <person name="Lutzoni F."/>
            <person name="Magnuson J."/>
            <person name="Mondo S."/>
            <person name="Nolan M."/>
            <person name="Ohm R."/>
            <person name="Pangilinan J."/>
            <person name="Park H.-J."/>
            <person name="Ramirez L."/>
            <person name="Alfaro M."/>
            <person name="Sun H."/>
            <person name="Tritt A."/>
            <person name="Yoshinaga Y."/>
            <person name="Zwiers L.-H."/>
            <person name="Turgeon B."/>
            <person name="Goodwin S."/>
            <person name="Spatafora J."/>
            <person name="Crous P."/>
            <person name="Grigoriev I."/>
        </authorList>
    </citation>
    <scope>NUCLEOTIDE SEQUENCE</scope>
    <source>
        <strain evidence="3">HMLAC05119</strain>
    </source>
</reference>
<keyword evidence="4" id="KW-1185">Reference proteome</keyword>
<evidence type="ECO:0000313" key="4">
    <source>
        <dbReference type="Proteomes" id="UP000800096"/>
    </source>
</evidence>
<dbReference type="EMBL" id="ML979134">
    <property type="protein sequence ID" value="KAF1918220.1"/>
    <property type="molecule type" value="Genomic_DNA"/>
</dbReference>
<dbReference type="Proteomes" id="UP000800096">
    <property type="component" value="Unassembled WGS sequence"/>
</dbReference>
<feature type="region of interest" description="Disordered" evidence="2">
    <location>
        <begin position="1"/>
        <end position="28"/>
    </location>
</feature>
<evidence type="ECO:0000256" key="1">
    <source>
        <dbReference type="SAM" id="Coils"/>
    </source>
</evidence>
<organism evidence="3 4">
    <name type="scientific">Ampelomyces quisqualis</name>
    <name type="common">Powdery mildew agent</name>
    <dbReference type="NCBI Taxonomy" id="50730"/>
    <lineage>
        <taxon>Eukaryota</taxon>
        <taxon>Fungi</taxon>
        <taxon>Dikarya</taxon>
        <taxon>Ascomycota</taxon>
        <taxon>Pezizomycotina</taxon>
        <taxon>Dothideomycetes</taxon>
        <taxon>Pleosporomycetidae</taxon>
        <taxon>Pleosporales</taxon>
        <taxon>Pleosporineae</taxon>
        <taxon>Phaeosphaeriaceae</taxon>
        <taxon>Ampelomyces</taxon>
    </lineage>
</organism>
<gene>
    <name evidence="3" type="ORF">BDU57DRAFT_192281</name>
</gene>
<protein>
    <submittedName>
        <fullName evidence="3">Uncharacterized protein</fullName>
    </submittedName>
</protein>
<evidence type="ECO:0000313" key="3">
    <source>
        <dbReference type="EMBL" id="KAF1918220.1"/>
    </source>
</evidence>
<evidence type="ECO:0000256" key="2">
    <source>
        <dbReference type="SAM" id="MobiDB-lite"/>
    </source>
</evidence>
<keyword evidence="1" id="KW-0175">Coiled coil</keyword>
<sequence>MPSVNPNSASTSASGPTPALGPVPDKTARLQEDKCTIIAEKTRTVAAKDEIIHEKDAEIASKKVEIEKYQQLAASRLREVNDLKADKATMKAHLARLHNSLSAAARQETDRTRRGQARLHCAPFETRRYRPQCLSGRQKPPCQQQQFQTSRRCRPR</sequence>
<accession>A0A6A5QTT8</accession>
<feature type="region of interest" description="Disordered" evidence="2">
    <location>
        <begin position="134"/>
        <end position="156"/>
    </location>
</feature>
<feature type="compositionally biased region" description="Low complexity" evidence="2">
    <location>
        <begin position="1"/>
        <end position="18"/>
    </location>
</feature>
<dbReference type="OrthoDB" id="10264405at2759"/>
<dbReference type="AlphaFoldDB" id="A0A6A5QTT8"/>
<name>A0A6A5QTT8_AMPQU</name>
<proteinExistence type="predicted"/>